<dbReference type="InterPro" id="IPR025724">
    <property type="entry name" value="GAG-pre-integrase_dom"/>
</dbReference>
<protein>
    <recommendedName>
        <fullName evidence="2">GAG-pre-integrase domain-containing protein</fullName>
    </recommendedName>
</protein>
<gene>
    <name evidence="3" type="ORF">Tci_431902</name>
</gene>
<evidence type="ECO:0000259" key="2">
    <source>
        <dbReference type="Pfam" id="PF13976"/>
    </source>
</evidence>
<keyword evidence="1" id="KW-0175">Coiled coil</keyword>
<proteinExistence type="predicted"/>
<organism evidence="3">
    <name type="scientific">Tanacetum cinerariifolium</name>
    <name type="common">Dalmatian daisy</name>
    <name type="synonym">Chrysanthemum cinerariifolium</name>
    <dbReference type="NCBI Taxonomy" id="118510"/>
    <lineage>
        <taxon>Eukaryota</taxon>
        <taxon>Viridiplantae</taxon>
        <taxon>Streptophyta</taxon>
        <taxon>Embryophyta</taxon>
        <taxon>Tracheophyta</taxon>
        <taxon>Spermatophyta</taxon>
        <taxon>Magnoliopsida</taxon>
        <taxon>eudicotyledons</taxon>
        <taxon>Gunneridae</taxon>
        <taxon>Pentapetalae</taxon>
        <taxon>asterids</taxon>
        <taxon>campanulids</taxon>
        <taxon>Asterales</taxon>
        <taxon>Asteraceae</taxon>
        <taxon>Asteroideae</taxon>
        <taxon>Anthemideae</taxon>
        <taxon>Anthemidinae</taxon>
        <taxon>Tanacetum</taxon>
    </lineage>
</organism>
<dbReference type="Pfam" id="PF13976">
    <property type="entry name" value="gag_pre-integrs"/>
    <property type="match status" value="1"/>
</dbReference>
<reference evidence="3" key="1">
    <citation type="journal article" date="2019" name="Sci. Rep.">
        <title>Draft genome of Tanacetum cinerariifolium, the natural source of mosquito coil.</title>
        <authorList>
            <person name="Yamashiro T."/>
            <person name="Shiraishi A."/>
            <person name="Satake H."/>
            <person name="Nakayama K."/>
        </authorList>
    </citation>
    <scope>NUCLEOTIDE SEQUENCE</scope>
</reference>
<feature type="domain" description="GAG-pre-integrase" evidence="2">
    <location>
        <begin position="464"/>
        <end position="521"/>
    </location>
</feature>
<dbReference type="EMBL" id="BKCJ010192350">
    <property type="protein sequence ID" value="GEY59928.1"/>
    <property type="molecule type" value="Genomic_DNA"/>
</dbReference>
<dbReference type="AlphaFoldDB" id="A0A699HSU1"/>
<evidence type="ECO:0000256" key="1">
    <source>
        <dbReference type="SAM" id="Coils"/>
    </source>
</evidence>
<evidence type="ECO:0000313" key="3">
    <source>
        <dbReference type="EMBL" id="GEY59928.1"/>
    </source>
</evidence>
<name>A0A699HSU1_TANCI</name>
<sequence>MPLLEEKRSHCQKDRTAINVKKKLTVKDGSYAKSPKTQFRSVFGISQGFSFYHSLRLFRVVIEFGDSYEAPKDVSDTGSASEGSAKKKGRTIAVTIEDMQKRRNDVKARTTLLLALPDEHQLRFGKRERDAGANFQHTAGHSKNNSGKEEVNTASFPTASTQVSPASANVAAASFSHDTVCAYIASQSNGSQIKYEDINQINKDDIEEMDIKCNMALLSMRADRFWKKMEKKITIQGTDVAGFDKSKGSKTKEQAPKALMAIDGVEWDWSYMANEEESYDLVADQNAPIEFALMAKSSSKNKVFDNSLCSKACKKNTDSLNTKITELSEKLSDSKTMLYHYKLGLSRVKARLVEFKNQEIELCEKIRGLEFNVECKNDRIERLTNELEELKKEKEGLDIKLTGYWDIGCSRHMTGNISYISDYEPYDGGYVSFGQGGGKITGKGRDFKLKDDINVFLRTPRQHNMYSINLNNIVPHKDLTCLVTKALADECMLCHRRLGHLNFKTINKLVRHNLVRGLPSKCLKMTILVLLA</sequence>
<feature type="coiled-coil region" evidence="1">
    <location>
        <begin position="366"/>
        <end position="400"/>
    </location>
</feature>
<comment type="caution">
    <text evidence="3">The sequence shown here is derived from an EMBL/GenBank/DDBJ whole genome shotgun (WGS) entry which is preliminary data.</text>
</comment>
<accession>A0A699HSU1</accession>